<dbReference type="GO" id="GO:0004853">
    <property type="term" value="F:uroporphyrinogen decarboxylase activity"/>
    <property type="evidence" value="ECO:0007669"/>
    <property type="project" value="InterPro"/>
</dbReference>
<dbReference type="SUPFAM" id="SSF51726">
    <property type="entry name" value="UROD/MetE-like"/>
    <property type="match status" value="1"/>
</dbReference>
<dbReference type="Proteomes" id="UP000192343">
    <property type="component" value="Unassembled WGS sequence"/>
</dbReference>
<dbReference type="PANTHER" id="PTHR47099:SF1">
    <property type="entry name" value="METHYLCOBAMIDE:COM METHYLTRANSFERASE MTBA"/>
    <property type="match status" value="1"/>
</dbReference>
<dbReference type="Gene3D" id="3.20.20.210">
    <property type="match status" value="1"/>
</dbReference>
<dbReference type="EMBL" id="MWQY01000020">
    <property type="protein sequence ID" value="ORC32723.1"/>
    <property type="molecule type" value="Genomic_DNA"/>
</dbReference>
<feature type="domain" description="Uroporphyrinogen decarboxylase (URO-D)" evidence="1">
    <location>
        <begin position="157"/>
        <end position="369"/>
    </location>
</feature>
<dbReference type="AlphaFoldDB" id="A0A1Y1RUM3"/>
<dbReference type="InterPro" id="IPR000257">
    <property type="entry name" value="Uroporphyrinogen_deCOase"/>
</dbReference>
<dbReference type="STRING" id="1963862.B4O97_15615"/>
<comment type="caution">
    <text evidence="2">The sequence shown here is derived from an EMBL/GenBank/DDBJ whole genome shotgun (WGS) entry which is preliminary data.</text>
</comment>
<dbReference type="Pfam" id="PF01208">
    <property type="entry name" value="URO-D"/>
    <property type="match status" value="1"/>
</dbReference>
<evidence type="ECO:0000259" key="1">
    <source>
        <dbReference type="Pfam" id="PF01208"/>
    </source>
</evidence>
<dbReference type="GO" id="GO:0006779">
    <property type="term" value="P:porphyrin-containing compound biosynthetic process"/>
    <property type="evidence" value="ECO:0007669"/>
    <property type="project" value="InterPro"/>
</dbReference>
<evidence type="ECO:0000313" key="3">
    <source>
        <dbReference type="Proteomes" id="UP000192343"/>
    </source>
</evidence>
<dbReference type="RefSeq" id="WP_083052249.1">
    <property type="nucleotide sequence ID" value="NZ_MWQY01000020.1"/>
</dbReference>
<sequence>MNRREIFKRTVNHQKSDRILLDHGKQVSSIHKFVYNKIRAEYGLEPQPLRILDRMSQCVHTDEDLLEIWGIDFRWLIPHWTNIQEISEVSYRNTFGTLFKDSGDYYAIADAPLKGKGLEGIEKHAWPETDDPSQFEGLRQQAESWYHNTDYVIGADGIKGGPLQTSLELAGYDQFFMDLVLDPEFAHALLGRITGVYKEMYTRYMAEVSDFIQVIYLTDDFGTQNSLLMSPDMWEEFILPYEADLIQHIKSCAPHVKVIFHTDGSVKPLLRKMIEKMGIDFLNPIQTSVEELRDTGLLKKEFGDDICFHGAIDVQKVLVNMSPAEIRKEVNTRICDLAVNGGYIICTCHNVGHDIPPVNIKALYDAIKEFNSAPFQRI</sequence>
<protein>
    <recommendedName>
        <fullName evidence="1">Uroporphyrinogen decarboxylase (URO-D) domain-containing protein</fullName>
    </recommendedName>
</protein>
<dbReference type="InterPro" id="IPR052024">
    <property type="entry name" value="Methanogen_methyltrans"/>
</dbReference>
<organism evidence="2 3">
    <name type="scientific">Marispirochaeta aestuarii</name>
    <dbReference type="NCBI Taxonomy" id="1963862"/>
    <lineage>
        <taxon>Bacteria</taxon>
        <taxon>Pseudomonadati</taxon>
        <taxon>Spirochaetota</taxon>
        <taxon>Spirochaetia</taxon>
        <taxon>Spirochaetales</taxon>
        <taxon>Spirochaetaceae</taxon>
        <taxon>Marispirochaeta</taxon>
    </lineage>
</organism>
<accession>A0A1Y1RUM3</accession>
<proteinExistence type="predicted"/>
<reference evidence="2 3" key="1">
    <citation type="submission" date="2017-03" db="EMBL/GenBank/DDBJ databases">
        <title>Draft Genome sequence of Marispirochaeta sp. strain JC444.</title>
        <authorList>
            <person name="Shivani Y."/>
            <person name="Subhash Y."/>
            <person name="Sasikala C."/>
            <person name="Ramana C."/>
        </authorList>
    </citation>
    <scope>NUCLEOTIDE SEQUENCE [LARGE SCALE GENOMIC DNA]</scope>
    <source>
        <strain evidence="2 3">JC444</strain>
    </source>
</reference>
<dbReference type="PANTHER" id="PTHR47099">
    <property type="entry name" value="METHYLCOBAMIDE:COM METHYLTRANSFERASE MTBA"/>
    <property type="match status" value="1"/>
</dbReference>
<evidence type="ECO:0000313" key="2">
    <source>
        <dbReference type="EMBL" id="ORC32723.1"/>
    </source>
</evidence>
<dbReference type="InterPro" id="IPR038071">
    <property type="entry name" value="UROD/MetE-like_sf"/>
</dbReference>
<keyword evidence="3" id="KW-1185">Reference proteome</keyword>
<dbReference type="OrthoDB" id="161361at2"/>
<gene>
    <name evidence="2" type="ORF">B4O97_15615</name>
</gene>
<name>A0A1Y1RUM3_9SPIO</name>